<feature type="compositionally biased region" description="Acidic residues" evidence="2">
    <location>
        <begin position="147"/>
        <end position="156"/>
    </location>
</feature>
<evidence type="ECO:0000313" key="3">
    <source>
        <dbReference type="EMBL" id="OAQ32660.1"/>
    </source>
</evidence>
<organism evidence="3 4">
    <name type="scientific">Linnemannia elongata AG-77</name>
    <dbReference type="NCBI Taxonomy" id="1314771"/>
    <lineage>
        <taxon>Eukaryota</taxon>
        <taxon>Fungi</taxon>
        <taxon>Fungi incertae sedis</taxon>
        <taxon>Mucoromycota</taxon>
        <taxon>Mortierellomycotina</taxon>
        <taxon>Mortierellomycetes</taxon>
        <taxon>Mortierellales</taxon>
        <taxon>Mortierellaceae</taxon>
        <taxon>Linnemannia</taxon>
    </lineage>
</organism>
<keyword evidence="4" id="KW-1185">Reference proteome</keyword>
<dbReference type="InterPro" id="IPR025337">
    <property type="entry name" value="Questin_oxidase-like"/>
</dbReference>
<name>A0A197K5A7_9FUNG</name>
<evidence type="ECO:0000313" key="4">
    <source>
        <dbReference type="Proteomes" id="UP000078512"/>
    </source>
</evidence>
<dbReference type="GO" id="GO:0016491">
    <property type="term" value="F:oxidoreductase activity"/>
    <property type="evidence" value="ECO:0007669"/>
    <property type="project" value="UniProtKB-KW"/>
</dbReference>
<evidence type="ECO:0000256" key="2">
    <source>
        <dbReference type="SAM" id="MobiDB-lite"/>
    </source>
</evidence>
<dbReference type="EMBL" id="KV442024">
    <property type="protein sequence ID" value="OAQ32660.1"/>
    <property type="molecule type" value="Genomic_DNA"/>
</dbReference>
<feature type="region of interest" description="Disordered" evidence="2">
    <location>
        <begin position="126"/>
        <end position="163"/>
    </location>
</feature>
<dbReference type="Pfam" id="PF14027">
    <property type="entry name" value="Questin_oxidase"/>
    <property type="match status" value="1"/>
</dbReference>
<dbReference type="STRING" id="1314771.A0A197K5A7"/>
<proteinExistence type="predicted"/>
<dbReference type="Proteomes" id="UP000078512">
    <property type="component" value="Unassembled WGS sequence"/>
</dbReference>
<dbReference type="AlphaFoldDB" id="A0A197K5A7"/>
<protein>
    <submittedName>
        <fullName evidence="3">Uncharacterized protein</fullName>
    </submittedName>
</protein>
<accession>A0A197K5A7</accession>
<sequence>MVRNDKRLDGMFDAGFQGRLNVVMSSRVSLLKSYLGMWTSQVHSVEEALKDLSQTSSLLLFTATNRFGDQQQLDKHLANVLLATHAARFLIHVLSGKLEKEQLLKAIWMSLVATFVVQGRPKLSLSQSHQQQQQPAMVEVSPQDAGEHDDEEEEEVEVKSVDGEMKAPSGRWKNLAQEAIHANHQIVSKIVRSLWWAEIEHGSCGGLFYDAAFRAVGDDPASDESTGPGF</sequence>
<gene>
    <name evidence="3" type="ORF">K457DRAFT_135167</name>
</gene>
<keyword evidence="1" id="KW-0560">Oxidoreductase</keyword>
<evidence type="ECO:0000256" key="1">
    <source>
        <dbReference type="ARBA" id="ARBA00023002"/>
    </source>
</evidence>
<reference evidence="3 4" key="1">
    <citation type="submission" date="2016-05" db="EMBL/GenBank/DDBJ databases">
        <title>Genome sequencing reveals origins of a unique bacterial endosymbiosis in the earliest lineages of terrestrial Fungi.</title>
        <authorList>
            <consortium name="DOE Joint Genome Institute"/>
            <person name="Uehling J."/>
            <person name="Gryganskyi A."/>
            <person name="Hameed K."/>
            <person name="Tschaplinski T."/>
            <person name="Misztal P."/>
            <person name="Wu S."/>
            <person name="Desiro A."/>
            <person name="Vande Pol N."/>
            <person name="Du Z.-Y."/>
            <person name="Zienkiewicz A."/>
            <person name="Zienkiewicz K."/>
            <person name="Morin E."/>
            <person name="Tisserant E."/>
            <person name="Splivallo R."/>
            <person name="Hainaut M."/>
            <person name="Henrissat B."/>
            <person name="Ohm R."/>
            <person name="Kuo A."/>
            <person name="Yan J."/>
            <person name="Lipzen A."/>
            <person name="Nolan M."/>
            <person name="Labutti K."/>
            <person name="Barry K."/>
            <person name="Goldstein A."/>
            <person name="Labbe J."/>
            <person name="Schadt C."/>
            <person name="Tuskan G."/>
            <person name="Grigoriev I."/>
            <person name="Martin F."/>
            <person name="Vilgalys R."/>
            <person name="Bonito G."/>
        </authorList>
    </citation>
    <scope>NUCLEOTIDE SEQUENCE [LARGE SCALE GENOMIC DNA]</scope>
    <source>
        <strain evidence="3 4">AG-77</strain>
    </source>
</reference>
<dbReference type="OrthoDB" id="10004862at2759"/>